<proteinExistence type="predicted"/>
<feature type="compositionally biased region" description="Basic and acidic residues" evidence="1">
    <location>
        <begin position="371"/>
        <end position="381"/>
    </location>
</feature>
<feature type="compositionally biased region" description="Acidic residues" evidence="1">
    <location>
        <begin position="192"/>
        <end position="205"/>
    </location>
</feature>
<sequence>MHPRRRSSTNPKNSHLSNKWSNTTFSDKGERDEPGAAMPLMYRYEDWEASPFDEPPVTAELDLDRMLYDIKLGLPPPTRLSKAFVNPRAAITKDDDFYAYGEVEWADDGASRPHDESRHYHEHCEQHSSPKRAATRWSSLRRRKVGRNKNCIDKRRISFSRQLVDVLPEQLNHRKEVSHSSFSGKLSTPGVDLDDADEEDEYDEDSMLSQENSLEYFLRGEWIEDDEFCAPINCTSSKRRSSGSISAADSKEDKDNCLCGLEEATSFFALLDRAHFSSKPFYVPFKKWKEFTSLDSVCLGVSSSRSESCISSTTQQSIECAQSIFSNREHVNNEKQAAAESSFKLPLLQQSLQGIFRRIFERNPAGGTSKIPEETQKKDSDSDTLSLTDTNVSDAEESVLAYSEVEFTVKANS</sequence>
<feature type="compositionally biased region" description="Basic and acidic residues" evidence="1">
    <location>
        <begin position="109"/>
        <end position="128"/>
    </location>
</feature>
<organism evidence="2 3">
    <name type="scientific">Nitzschia inconspicua</name>
    <dbReference type="NCBI Taxonomy" id="303405"/>
    <lineage>
        <taxon>Eukaryota</taxon>
        <taxon>Sar</taxon>
        <taxon>Stramenopiles</taxon>
        <taxon>Ochrophyta</taxon>
        <taxon>Bacillariophyta</taxon>
        <taxon>Bacillariophyceae</taxon>
        <taxon>Bacillariophycidae</taxon>
        <taxon>Bacillariales</taxon>
        <taxon>Bacillariaceae</taxon>
        <taxon>Nitzschia</taxon>
    </lineage>
</organism>
<evidence type="ECO:0000313" key="3">
    <source>
        <dbReference type="Proteomes" id="UP000693970"/>
    </source>
</evidence>
<feature type="region of interest" description="Disordered" evidence="1">
    <location>
        <begin position="108"/>
        <end position="137"/>
    </location>
</feature>
<keyword evidence="3" id="KW-1185">Reference proteome</keyword>
<feature type="region of interest" description="Disordered" evidence="1">
    <location>
        <begin position="1"/>
        <end position="35"/>
    </location>
</feature>
<dbReference type="EMBL" id="JAGRRH010000020">
    <property type="protein sequence ID" value="KAG7347412.1"/>
    <property type="molecule type" value="Genomic_DNA"/>
</dbReference>
<feature type="region of interest" description="Disordered" evidence="1">
    <location>
        <begin position="364"/>
        <end position="390"/>
    </location>
</feature>
<dbReference type="AlphaFoldDB" id="A0A9K3PH25"/>
<dbReference type="Proteomes" id="UP000693970">
    <property type="component" value="Unassembled WGS sequence"/>
</dbReference>
<protein>
    <submittedName>
        <fullName evidence="2">Uncharacterized protein</fullName>
    </submittedName>
</protein>
<evidence type="ECO:0000313" key="2">
    <source>
        <dbReference type="EMBL" id="KAG7347412.1"/>
    </source>
</evidence>
<accession>A0A9K3PH25</accession>
<feature type="compositionally biased region" description="Polar residues" evidence="1">
    <location>
        <begin position="8"/>
        <end position="26"/>
    </location>
</feature>
<comment type="caution">
    <text evidence="2">The sequence shown here is derived from an EMBL/GenBank/DDBJ whole genome shotgun (WGS) entry which is preliminary data.</text>
</comment>
<gene>
    <name evidence="2" type="ORF">IV203_016117</name>
</gene>
<reference evidence="2" key="1">
    <citation type="journal article" date="2021" name="Sci. Rep.">
        <title>Diploid genomic architecture of Nitzschia inconspicua, an elite biomass production diatom.</title>
        <authorList>
            <person name="Oliver A."/>
            <person name="Podell S."/>
            <person name="Pinowska A."/>
            <person name="Traller J.C."/>
            <person name="Smith S.R."/>
            <person name="McClure R."/>
            <person name="Beliaev A."/>
            <person name="Bohutskyi P."/>
            <person name="Hill E.A."/>
            <person name="Rabines A."/>
            <person name="Zheng H."/>
            <person name="Allen L.Z."/>
            <person name="Kuo A."/>
            <person name="Grigoriev I.V."/>
            <person name="Allen A.E."/>
            <person name="Hazlebeck D."/>
            <person name="Allen E.E."/>
        </authorList>
    </citation>
    <scope>NUCLEOTIDE SEQUENCE</scope>
    <source>
        <strain evidence="2">Hildebrandi</strain>
    </source>
</reference>
<reference evidence="2" key="2">
    <citation type="submission" date="2021-04" db="EMBL/GenBank/DDBJ databases">
        <authorList>
            <person name="Podell S."/>
        </authorList>
    </citation>
    <scope>NUCLEOTIDE SEQUENCE</scope>
    <source>
        <strain evidence="2">Hildebrandi</strain>
    </source>
</reference>
<feature type="region of interest" description="Disordered" evidence="1">
    <location>
        <begin position="178"/>
        <end position="205"/>
    </location>
</feature>
<evidence type="ECO:0000256" key="1">
    <source>
        <dbReference type="SAM" id="MobiDB-lite"/>
    </source>
</evidence>
<name>A0A9K3PH25_9STRA</name>